<protein>
    <submittedName>
        <fullName evidence="1">Uncharacterized protein</fullName>
    </submittedName>
</protein>
<sequence length="69" mass="8051">MFSMVSKLKSLKLLLKDLNKKQGHIIRKVDILRKEVEILYSALDCDPHNSEIRDLEVVFSTTFKEAFLD</sequence>
<name>A0ACC0ZCT5_9ROSI</name>
<comment type="caution">
    <text evidence="1">The sequence shown here is derived from an EMBL/GenBank/DDBJ whole genome shotgun (WGS) entry which is preliminary data.</text>
</comment>
<dbReference type="Proteomes" id="UP001163603">
    <property type="component" value="Chromosome 2"/>
</dbReference>
<accession>A0ACC0ZCT5</accession>
<dbReference type="EMBL" id="CM047737">
    <property type="protein sequence ID" value="KAJ0048280.1"/>
    <property type="molecule type" value="Genomic_DNA"/>
</dbReference>
<gene>
    <name evidence="1" type="ORF">Pint_16141</name>
</gene>
<evidence type="ECO:0000313" key="2">
    <source>
        <dbReference type="Proteomes" id="UP001163603"/>
    </source>
</evidence>
<organism evidence="1 2">
    <name type="scientific">Pistacia integerrima</name>
    <dbReference type="NCBI Taxonomy" id="434235"/>
    <lineage>
        <taxon>Eukaryota</taxon>
        <taxon>Viridiplantae</taxon>
        <taxon>Streptophyta</taxon>
        <taxon>Embryophyta</taxon>
        <taxon>Tracheophyta</taxon>
        <taxon>Spermatophyta</taxon>
        <taxon>Magnoliopsida</taxon>
        <taxon>eudicotyledons</taxon>
        <taxon>Gunneridae</taxon>
        <taxon>Pentapetalae</taxon>
        <taxon>rosids</taxon>
        <taxon>malvids</taxon>
        <taxon>Sapindales</taxon>
        <taxon>Anacardiaceae</taxon>
        <taxon>Pistacia</taxon>
    </lineage>
</organism>
<proteinExistence type="predicted"/>
<keyword evidence="2" id="KW-1185">Reference proteome</keyword>
<evidence type="ECO:0000313" key="1">
    <source>
        <dbReference type="EMBL" id="KAJ0048280.1"/>
    </source>
</evidence>
<reference evidence="2" key="1">
    <citation type="journal article" date="2023" name="G3 (Bethesda)">
        <title>Genome assembly and association tests identify interacting loci associated with vigor, precocity, and sex in interspecific pistachio rootstocks.</title>
        <authorList>
            <person name="Palmer W."/>
            <person name="Jacygrad E."/>
            <person name="Sagayaradj S."/>
            <person name="Cavanaugh K."/>
            <person name="Han R."/>
            <person name="Bertier L."/>
            <person name="Beede B."/>
            <person name="Kafkas S."/>
            <person name="Golino D."/>
            <person name="Preece J."/>
            <person name="Michelmore R."/>
        </authorList>
    </citation>
    <scope>NUCLEOTIDE SEQUENCE [LARGE SCALE GENOMIC DNA]</scope>
</reference>